<dbReference type="Proteomes" id="UP000323621">
    <property type="component" value="Unassembled WGS sequence"/>
</dbReference>
<name>A0ABY3MF39_9FLAO</name>
<comment type="caution">
    <text evidence="1">The sequence shown here is derived from an EMBL/GenBank/DDBJ whole genome shotgun (WGS) entry which is preliminary data.</text>
</comment>
<protein>
    <submittedName>
        <fullName evidence="1">Pyridoxamine 5'-phosphate oxidase</fullName>
    </submittedName>
</protein>
<reference evidence="1 2" key="1">
    <citation type="submission" date="2019-08" db="EMBL/GenBank/DDBJ databases">
        <title>Genomes of Antarctic Bizionia species.</title>
        <authorList>
            <person name="Bowman J.P."/>
        </authorList>
    </citation>
    <scope>NUCLEOTIDE SEQUENCE [LARGE SCALE GENOMIC DNA]</scope>
    <source>
        <strain evidence="1 2">IC164</strain>
    </source>
</reference>
<dbReference type="EMBL" id="VSKN01000001">
    <property type="protein sequence ID" value="TYC18178.1"/>
    <property type="molecule type" value="Genomic_DNA"/>
</dbReference>
<accession>A0ABY3MF39</accession>
<evidence type="ECO:0000313" key="2">
    <source>
        <dbReference type="Proteomes" id="UP000323621"/>
    </source>
</evidence>
<feature type="non-terminal residue" evidence="1">
    <location>
        <position position="43"/>
    </location>
</feature>
<proteinExistence type="predicted"/>
<gene>
    <name evidence="1" type="ORF">ES677_02010</name>
</gene>
<organism evidence="1 2">
    <name type="scientific">Bizionia gelidisalsuginis</name>
    <dbReference type="NCBI Taxonomy" id="291188"/>
    <lineage>
        <taxon>Bacteria</taxon>
        <taxon>Pseudomonadati</taxon>
        <taxon>Bacteroidota</taxon>
        <taxon>Flavobacteriia</taxon>
        <taxon>Flavobacteriales</taxon>
        <taxon>Flavobacteriaceae</taxon>
        <taxon>Bizionia</taxon>
    </lineage>
</organism>
<keyword evidence="2" id="KW-1185">Reference proteome</keyword>
<evidence type="ECO:0000313" key="1">
    <source>
        <dbReference type="EMBL" id="TYC18178.1"/>
    </source>
</evidence>
<sequence>MEKDLGHYRKAYTKSELLIENTPDNPFQLFKEWFNDVDLCFPD</sequence>